<reference evidence="7 8" key="1">
    <citation type="submission" date="2019-02" db="EMBL/GenBank/DDBJ databases">
        <title>Genomic Encyclopedia of Type Strains, Phase IV (KMG-IV): sequencing the most valuable type-strain genomes for metagenomic binning, comparative biology and taxonomic classification.</title>
        <authorList>
            <person name="Goeker M."/>
        </authorList>
    </citation>
    <scope>NUCLEOTIDE SEQUENCE [LARGE SCALE GENOMIC DNA]</scope>
    <source>
        <strain evidence="7 8">DSM 16618</strain>
    </source>
</reference>
<dbReference type="Proteomes" id="UP000292039">
    <property type="component" value="Unassembled WGS sequence"/>
</dbReference>
<dbReference type="GO" id="GO:0003677">
    <property type="term" value="F:DNA binding"/>
    <property type="evidence" value="ECO:0007669"/>
    <property type="project" value="UniProtKB-UniRule"/>
</dbReference>
<dbReference type="InterPro" id="IPR050109">
    <property type="entry name" value="HTH-type_TetR-like_transc_reg"/>
</dbReference>
<dbReference type="PROSITE" id="PS50977">
    <property type="entry name" value="HTH_TETR_2"/>
    <property type="match status" value="1"/>
</dbReference>
<keyword evidence="4" id="KW-0804">Transcription</keyword>
<evidence type="ECO:0000256" key="1">
    <source>
        <dbReference type="ARBA" id="ARBA00022491"/>
    </source>
</evidence>
<sequence>MFVLIFRRAMNSTISSPVSLTLFPELGSRHVATLRAALRLFTEKGYFSTSIHDIGSAANVSVGFMYHHFSDKQGLAHALYQHLITSMNALLDDIEATHATARERCQAVVRMLFELTETEPDVMSFVVHARHQEFLPGEPSICSAMPFVRMRNFVFQGIEAGEIRAMEPIVAASMMYGAAIRMVCLRLDGVIAEPLARYIDELWHNTWQSLMT</sequence>
<keyword evidence="1" id="KW-0678">Repressor</keyword>
<dbReference type="PANTHER" id="PTHR30055">
    <property type="entry name" value="HTH-TYPE TRANSCRIPTIONAL REGULATOR RUTR"/>
    <property type="match status" value="1"/>
</dbReference>
<feature type="domain" description="HTH tetR-type" evidence="6">
    <location>
        <begin position="27"/>
        <end position="87"/>
    </location>
</feature>
<dbReference type="EMBL" id="SGWZ01000002">
    <property type="protein sequence ID" value="RZS70371.1"/>
    <property type="molecule type" value="Genomic_DNA"/>
</dbReference>
<accession>A0A4Q7MRH0</accession>
<dbReference type="PRINTS" id="PR00455">
    <property type="entry name" value="HTHTETR"/>
</dbReference>
<dbReference type="InterPro" id="IPR001647">
    <property type="entry name" value="HTH_TetR"/>
</dbReference>
<organism evidence="7 8">
    <name type="scientific">Kerstersia gyiorum</name>
    <dbReference type="NCBI Taxonomy" id="206506"/>
    <lineage>
        <taxon>Bacteria</taxon>
        <taxon>Pseudomonadati</taxon>
        <taxon>Pseudomonadota</taxon>
        <taxon>Betaproteobacteria</taxon>
        <taxon>Burkholderiales</taxon>
        <taxon>Alcaligenaceae</taxon>
        <taxon>Kerstersia</taxon>
    </lineage>
</organism>
<dbReference type="SUPFAM" id="SSF46689">
    <property type="entry name" value="Homeodomain-like"/>
    <property type="match status" value="1"/>
</dbReference>
<keyword evidence="3 5" id="KW-0238">DNA-binding</keyword>
<dbReference type="InterPro" id="IPR009057">
    <property type="entry name" value="Homeodomain-like_sf"/>
</dbReference>
<dbReference type="Gene3D" id="1.10.357.10">
    <property type="entry name" value="Tetracycline Repressor, domain 2"/>
    <property type="match status" value="1"/>
</dbReference>
<dbReference type="InterPro" id="IPR023772">
    <property type="entry name" value="DNA-bd_HTH_TetR-type_CS"/>
</dbReference>
<dbReference type="SUPFAM" id="SSF48498">
    <property type="entry name" value="Tetracyclin repressor-like, C-terminal domain"/>
    <property type="match status" value="1"/>
</dbReference>
<dbReference type="PROSITE" id="PS01081">
    <property type="entry name" value="HTH_TETR_1"/>
    <property type="match status" value="1"/>
</dbReference>
<dbReference type="GeneID" id="99726423"/>
<evidence type="ECO:0000256" key="4">
    <source>
        <dbReference type="ARBA" id="ARBA00023163"/>
    </source>
</evidence>
<evidence type="ECO:0000313" key="8">
    <source>
        <dbReference type="Proteomes" id="UP000292039"/>
    </source>
</evidence>
<feature type="DNA-binding region" description="H-T-H motif" evidence="5">
    <location>
        <begin position="50"/>
        <end position="69"/>
    </location>
</feature>
<dbReference type="Pfam" id="PF00440">
    <property type="entry name" value="TetR_N"/>
    <property type="match status" value="1"/>
</dbReference>
<dbReference type="AlphaFoldDB" id="A0A4Q7MRH0"/>
<evidence type="ECO:0000313" key="7">
    <source>
        <dbReference type="EMBL" id="RZS70371.1"/>
    </source>
</evidence>
<evidence type="ECO:0000256" key="2">
    <source>
        <dbReference type="ARBA" id="ARBA00023015"/>
    </source>
</evidence>
<evidence type="ECO:0000256" key="3">
    <source>
        <dbReference type="ARBA" id="ARBA00023125"/>
    </source>
</evidence>
<dbReference type="InterPro" id="IPR036271">
    <property type="entry name" value="Tet_transcr_reg_TetR-rel_C_sf"/>
</dbReference>
<proteinExistence type="predicted"/>
<keyword evidence="2" id="KW-0805">Transcription regulation</keyword>
<evidence type="ECO:0000256" key="5">
    <source>
        <dbReference type="PROSITE-ProRule" id="PRU00335"/>
    </source>
</evidence>
<evidence type="ECO:0000259" key="6">
    <source>
        <dbReference type="PROSITE" id="PS50977"/>
    </source>
</evidence>
<protein>
    <submittedName>
        <fullName evidence="7">TetR family transcriptional regulator</fullName>
    </submittedName>
</protein>
<name>A0A4Q7MRH0_9BURK</name>
<gene>
    <name evidence="7" type="ORF">EV679_1777</name>
</gene>
<dbReference type="RefSeq" id="WP_242611449.1">
    <property type="nucleotide sequence ID" value="NZ_CBCSEB010000001.1"/>
</dbReference>
<comment type="caution">
    <text evidence="7">The sequence shown here is derived from an EMBL/GenBank/DDBJ whole genome shotgun (WGS) entry which is preliminary data.</text>
</comment>